<sequence length="100" mass="11162">MPAYSIHITHRAAAQITRAAAWWSRNRPAAPDAVVVELERAFALLAVQPHLGALARNARLSGVRRIHLAKIHHHLYYRVRVDAVDVLALWHTSRGGKPPV</sequence>
<evidence type="ECO:0000256" key="1">
    <source>
        <dbReference type="ARBA" id="ARBA00006226"/>
    </source>
</evidence>
<dbReference type="InterPro" id="IPR051803">
    <property type="entry name" value="TA_system_RelE-like_toxin"/>
</dbReference>
<name>A0A6I2KUA0_9BURK</name>
<dbReference type="RefSeq" id="WP_154373877.1">
    <property type="nucleotide sequence ID" value="NZ_WKJK01000002.1"/>
</dbReference>
<keyword evidence="4" id="KW-1185">Reference proteome</keyword>
<gene>
    <name evidence="3" type="ORF">GJ699_05530</name>
</gene>
<accession>A0A6I2KUA0</accession>
<dbReference type="EMBL" id="WKJK01000002">
    <property type="protein sequence ID" value="MRW89438.1"/>
    <property type="molecule type" value="Genomic_DNA"/>
</dbReference>
<dbReference type="PANTHER" id="PTHR33755:SF8">
    <property type="entry name" value="TOXIN PARE2"/>
    <property type="match status" value="1"/>
</dbReference>
<comment type="similarity">
    <text evidence="1">Belongs to the RelE toxin family.</text>
</comment>
<keyword evidence="2" id="KW-1277">Toxin-antitoxin system</keyword>
<evidence type="ECO:0000313" key="3">
    <source>
        <dbReference type="EMBL" id="MRW89438.1"/>
    </source>
</evidence>
<comment type="caution">
    <text evidence="3">The sequence shown here is derived from an EMBL/GenBank/DDBJ whole genome shotgun (WGS) entry which is preliminary data.</text>
</comment>
<evidence type="ECO:0000256" key="2">
    <source>
        <dbReference type="ARBA" id="ARBA00022649"/>
    </source>
</evidence>
<dbReference type="Gene3D" id="3.30.2310.20">
    <property type="entry name" value="RelE-like"/>
    <property type="match status" value="1"/>
</dbReference>
<evidence type="ECO:0000313" key="4">
    <source>
        <dbReference type="Proteomes" id="UP000433309"/>
    </source>
</evidence>
<dbReference type="InterPro" id="IPR035093">
    <property type="entry name" value="RelE/ParE_toxin_dom_sf"/>
</dbReference>
<dbReference type="Proteomes" id="UP000433309">
    <property type="component" value="Unassembled WGS sequence"/>
</dbReference>
<reference evidence="3 4" key="1">
    <citation type="submission" date="2019-11" db="EMBL/GenBank/DDBJ databases">
        <title>Novel species isolated from a subtropical stream in China.</title>
        <authorList>
            <person name="Lu H."/>
        </authorList>
    </citation>
    <scope>NUCLEOTIDE SEQUENCE [LARGE SCALE GENOMIC DNA]</scope>
    <source>
        <strain evidence="3 4">FT80W</strain>
    </source>
</reference>
<dbReference type="AlphaFoldDB" id="A0A6I2KUA0"/>
<dbReference type="InterPro" id="IPR007712">
    <property type="entry name" value="RelE/ParE_toxin"/>
</dbReference>
<organism evidence="3 4">
    <name type="scientific">Duganella guangzhouensis</name>
    <dbReference type="NCBI Taxonomy" id="2666084"/>
    <lineage>
        <taxon>Bacteria</taxon>
        <taxon>Pseudomonadati</taxon>
        <taxon>Pseudomonadota</taxon>
        <taxon>Betaproteobacteria</taxon>
        <taxon>Burkholderiales</taxon>
        <taxon>Oxalobacteraceae</taxon>
        <taxon>Telluria group</taxon>
        <taxon>Duganella</taxon>
    </lineage>
</organism>
<protein>
    <submittedName>
        <fullName evidence="3">Type II toxin-antitoxin system RelE/ParE family toxin</fullName>
    </submittedName>
</protein>
<proteinExistence type="inferred from homology"/>
<dbReference type="PANTHER" id="PTHR33755">
    <property type="entry name" value="TOXIN PARE1-RELATED"/>
    <property type="match status" value="1"/>
</dbReference>
<dbReference type="Pfam" id="PF05016">
    <property type="entry name" value="ParE_toxin"/>
    <property type="match status" value="1"/>
</dbReference>